<name>A0ABN1NGK3_9PSEU</name>
<evidence type="ECO:0000313" key="2">
    <source>
        <dbReference type="EMBL" id="GAA0906410.1"/>
    </source>
</evidence>
<dbReference type="EMBL" id="BAAAHP010000296">
    <property type="protein sequence ID" value="GAA0906410.1"/>
    <property type="molecule type" value="Genomic_DNA"/>
</dbReference>
<sequence>MDVLVIGATGFVGGAVARHLAGHGHRVTGMARSAAAAERLRGQGVTPLLGDLDGGREPVLAAAACSDAVVFAAQPAPHDEERMVAELLDVLAGTATTFVFTSGSGVLLQRTEGAWSEDSYAEDDPFPVEPLAERRFAVENAVRAAAPGLRTIVLRPGLIWGPDDHGHVSMIYRSVATTGAACYVGEGLNTYSHVHVDDVCDLAERALATGTAGAVYHAAAGETPNRWIARSVAADLDRPTRSLDLAEAAEVWGEFGALIMSASSRTRAPRSRRELGWAPRHTDLLTTIGEPRLRALATAH</sequence>
<accession>A0ABN1NGK3</accession>
<gene>
    <name evidence="2" type="ORF">GCM10009559_74820</name>
</gene>
<comment type="caution">
    <text evidence="2">The sequence shown here is derived from an EMBL/GenBank/DDBJ whole genome shotgun (WGS) entry which is preliminary data.</text>
</comment>
<dbReference type="PANTHER" id="PTHR48079">
    <property type="entry name" value="PROTEIN YEEZ"/>
    <property type="match status" value="1"/>
</dbReference>
<dbReference type="PANTHER" id="PTHR48079:SF6">
    <property type="entry name" value="NAD(P)-BINDING DOMAIN-CONTAINING PROTEIN-RELATED"/>
    <property type="match status" value="1"/>
</dbReference>
<dbReference type="InterPro" id="IPR001509">
    <property type="entry name" value="Epimerase_deHydtase"/>
</dbReference>
<organism evidence="2 3">
    <name type="scientific">Pseudonocardia zijingensis</name>
    <dbReference type="NCBI Taxonomy" id="153376"/>
    <lineage>
        <taxon>Bacteria</taxon>
        <taxon>Bacillati</taxon>
        <taxon>Actinomycetota</taxon>
        <taxon>Actinomycetes</taxon>
        <taxon>Pseudonocardiales</taxon>
        <taxon>Pseudonocardiaceae</taxon>
        <taxon>Pseudonocardia</taxon>
    </lineage>
</organism>
<evidence type="ECO:0000313" key="3">
    <source>
        <dbReference type="Proteomes" id="UP001499967"/>
    </source>
</evidence>
<dbReference type="Pfam" id="PF01370">
    <property type="entry name" value="Epimerase"/>
    <property type="match status" value="1"/>
</dbReference>
<dbReference type="Proteomes" id="UP001499967">
    <property type="component" value="Unassembled WGS sequence"/>
</dbReference>
<dbReference type="InterPro" id="IPR051783">
    <property type="entry name" value="NAD(P)-dependent_oxidoreduct"/>
</dbReference>
<keyword evidence="3" id="KW-1185">Reference proteome</keyword>
<dbReference type="InterPro" id="IPR036291">
    <property type="entry name" value="NAD(P)-bd_dom_sf"/>
</dbReference>
<dbReference type="RefSeq" id="WP_343946591.1">
    <property type="nucleotide sequence ID" value="NZ_BAAAHP010000296.1"/>
</dbReference>
<evidence type="ECO:0000259" key="1">
    <source>
        <dbReference type="Pfam" id="PF01370"/>
    </source>
</evidence>
<proteinExistence type="predicted"/>
<protein>
    <submittedName>
        <fullName evidence="2">NAD-dependent epimerase/dehydratase family protein</fullName>
    </submittedName>
</protein>
<feature type="domain" description="NAD-dependent epimerase/dehydratase" evidence="1">
    <location>
        <begin position="3"/>
        <end position="216"/>
    </location>
</feature>
<reference evidence="2 3" key="1">
    <citation type="journal article" date="2019" name="Int. J. Syst. Evol. Microbiol.">
        <title>The Global Catalogue of Microorganisms (GCM) 10K type strain sequencing project: providing services to taxonomists for standard genome sequencing and annotation.</title>
        <authorList>
            <consortium name="The Broad Institute Genomics Platform"/>
            <consortium name="The Broad Institute Genome Sequencing Center for Infectious Disease"/>
            <person name="Wu L."/>
            <person name="Ma J."/>
        </authorList>
    </citation>
    <scope>NUCLEOTIDE SEQUENCE [LARGE SCALE GENOMIC DNA]</scope>
    <source>
        <strain evidence="2 3">JCM 11117</strain>
    </source>
</reference>
<dbReference type="Gene3D" id="3.40.50.720">
    <property type="entry name" value="NAD(P)-binding Rossmann-like Domain"/>
    <property type="match status" value="1"/>
</dbReference>
<dbReference type="SUPFAM" id="SSF51735">
    <property type="entry name" value="NAD(P)-binding Rossmann-fold domains"/>
    <property type="match status" value="1"/>
</dbReference>